<dbReference type="Pfam" id="PF02906">
    <property type="entry name" value="Fe_hyd_lg_C"/>
    <property type="match status" value="1"/>
</dbReference>
<dbReference type="RefSeq" id="WP_153972236.1">
    <property type="nucleotide sequence ID" value="NZ_JACRWE010000004.1"/>
</dbReference>
<keyword evidence="3" id="KW-1185">Reference proteome</keyword>
<dbReference type="InterPro" id="IPR004108">
    <property type="entry name" value="Fe_hydrogenase_lsu_C"/>
</dbReference>
<dbReference type="SUPFAM" id="SSF53920">
    <property type="entry name" value="Fe-only hydrogenase"/>
    <property type="match status" value="1"/>
</dbReference>
<organism evidence="2 3">
    <name type="scientific">Romboutsia faecis</name>
    <dbReference type="NCBI Taxonomy" id="2764597"/>
    <lineage>
        <taxon>Bacteria</taxon>
        <taxon>Bacillati</taxon>
        <taxon>Bacillota</taxon>
        <taxon>Clostridia</taxon>
        <taxon>Peptostreptococcales</taxon>
        <taxon>Peptostreptococcaceae</taxon>
        <taxon>Romboutsia</taxon>
    </lineage>
</organism>
<dbReference type="InterPro" id="IPR017896">
    <property type="entry name" value="4Fe4S_Fe-S-bd"/>
</dbReference>
<dbReference type="PANTHER" id="PTHR11615">
    <property type="entry name" value="NITRATE, FORMATE, IRON DEHYDROGENASE"/>
    <property type="match status" value="1"/>
</dbReference>
<evidence type="ECO:0000313" key="2">
    <source>
        <dbReference type="EMBL" id="MBC5997029.1"/>
    </source>
</evidence>
<feature type="domain" description="4Fe-4S ferredoxin-type" evidence="1">
    <location>
        <begin position="119"/>
        <end position="149"/>
    </location>
</feature>
<dbReference type="InterPro" id="IPR009016">
    <property type="entry name" value="Fe_hydrogenase"/>
</dbReference>
<dbReference type="PROSITE" id="PS51379">
    <property type="entry name" value="4FE4S_FER_2"/>
    <property type="match status" value="1"/>
</dbReference>
<sequence>MKPICLETQILNKYKTIIFRELIKLVWNENLDNIDDIPKNILEHVKSESNQEIDEDTIINLIRVILGLNPLESIENIRLKDMIYESINLDKVEMPIISIIDDACKYCDNTKYECLIKNKHINCNKQNTCSACGECISKCKLGAISDKIEFIPIINILKNKKHPVYAILAPAFTGQFGEDISSGILRGALKSIGFKDMIEVALAADILTIIEAYHYYEHMKNNNKDYFITSCCCPVWVSLIKSKFPEIVGNISSSVSPMIACARIIKVLNPEAKVVFIGPCIAKKKEAISEDLKGDVDFVLTFQELDEIFKALNVNFLHIKEDNRLESSYCGRVYAKSGGVSKSIEMVLKEIDEYIKFNPIAFQGPKECMEGLEKLINKEIDVTFIEGMGCKGGCIGGPKKLIPLDEGEKYMDKYLQESKLETPFDNLNVAQFLLEIGIKKIEDLGDTNQDKIQQIFNRNIEN</sequence>
<dbReference type="Proteomes" id="UP000609849">
    <property type="component" value="Unassembled WGS sequence"/>
</dbReference>
<proteinExistence type="predicted"/>
<name>A0ABR7JQ36_9FIRM</name>
<comment type="caution">
    <text evidence="2">The sequence shown here is derived from an EMBL/GenBank/DDBJ whole genome shotgun (WGS) entry which is preliminary data.</text>
</comment>
<evidence type="ECO:0000259" key="1">
    <source>
        <dbReference type="PROSITE" id="PS51379"/>
    </source>
</evidence>
<dbReference type="EMBL" id="JACRWE010000004">
    <property type="protein sequence ID" value="MBC5997029.1"/>
    <property type="molecule type" value="Genomic_DNA"/>
</dbReference>
<accession>A0ABR7JQ36</accession>
<protein>
    <submittedName>
        <fullName evidence="2">Iron hydrogenase</fullName>
    </submittedName>
</protein>
<dbReference type="InterPro" id="IPR050340">
    <property type="entry name" value="Cytosolic_Fe-S_CAF"/>
</dbReference>
<reference evidence="2 3" key="1">
    <citation type="submission" date="2020-08" db="EMBL/GenBank/DDBJ databases">
        <authorList>
            <person name="Liu C."/>
            <person name="Sun Q."/>
        </authorList>
    </citation>
    <scope>NUCLEOTIDE SEQUENCE [LARGE SCALE GENOMIC DNA]</scope>
    <source>
        <strain evidence="2 3">NSJ-18</strain>
    </source>
</reference>
<dbReference type="Gene3D" id="3.40.950.10">
    <property type="entry name" value="Fe-only Hydrogenase (Larger Subunit), Chain L, domain 3"/>
    <property type="match status" value="1"/>
</dbReference>
<evidence type="ECO:0000313" key="3">
    <source>
        <dbReference type="Proteomes" id="UP000609849"/>
    </source>
</evidence>
<gene>
    <name evidence="2" type="ORF">H8923_09665</name>
</gene>